<keyword evidence="4" id="KW-0460">Magnesium</keyword>
<dbReference type="InterPro" id="IPR011025">
    <property type="entry name" value="GproteinA_insert"/>
</dbReference>
<evidence type="ECO:0000256" key="6">
    <source>
        <dbReference type="ARBA" id="ARBA00023139"/>
    </source>
</evidence>
<evidence type="ECO:0000256" key="2">
    <source>
        <dbReference type="ARBA" id="ARBA00022723"/>
    </source>
</evidence>
<evidence type="ECO:0000256" key="7">
    <source>
        <dbReference type="ARBA" id="ARBA00023224"/>
    </source>
</evidence>
<dbReference type="InterPro" id="IPR027417">
    <property type="entry name" value="P-loop_NTPase"/>
</dbReference>
<name>A0ABQ0DJL0_9EUKA</name>
<dbReference type="PANTHER" id="PTHR10218">
    <property type="entry name" value="GTP-BINDING PROTEIN ALPHA SUBUNIT"/>
    <property type="match status" value="1"/>
</dbReference>
<protein>
    <recommendedName>
        <fullName evidence="11">Guanine nucleotide-binding protein alpha-16 subunit</fullName>
    </recommendedName>
</protein>
<dbReference type="PRINTS" id="PR00318">
    <property type="entry name" value="GPROTEINA"/>
</dbReference>
<evidence type="ECO:0008006" key="11">
    <source>
        <dbReference type="Google" id="ProtNLM"/>
    </source>
</evidence>
<evidence type="ECO:0000256" key="4">
    <source>
        <dbReference type="ARBA" id="ARBA00022842"/>
    </source>
</evidence>
<dbReference type="Gene3D" id="1.10.400.10">
    <property type="entry name" value="GI Alpha 1, domain 2-like"/>
    <property type="match status" value="1"/>
</dbReference>
<keyword evidence="10" id="KW-1185">Reference proteome</keyword>
<dbReference type="Gene3D" id="3.40.50.300">
    <property type="entry name" value="P-loop containing nucleotide triphosphate hydrolases"/>
    <property type="match status" value="1"/>
</dbReference>
<evidence type="ECO:0000256" key="8">
    <source>
        <dbReference type="ARBA" id="ARBA00023288"/>
    </source>
</evidence>
<evidence type="ECO:0000256" key="1">
    <source>
        <dbReference type="ARBA" id="ARBA00022707"/>
    </source>
</evidence>
<evidence type="ECO:0000256" key="3">
    <source>
        <dbReference type="ARBA" id="ARBA00022741"/>
    </source>
</evidence>
<dbReference type="InterPro" id="IPR001019">
    <property type="entry name" value="Gprotein_alpha_su"/>
</dbReference>
<dbReference type="PROSITE" id="PS51882">
    <property type="entry name" value="G_ALPHA"/>
    <property type="match status" value="1"/>
</dbReference>
<dbReference type="Pfam" id="PF00503">
    <property type="entry name" value="G-alpha"/>
    <property type="match status" value="1"/>
</dbReference>
<evidence type="ECO:0000313" key="10">
    <source>
        <dbReference type="Proteomes" id="UP001628156"/>
    </source>
</evidence>
<dbReference type="PANTHER" id="PTHR10218:SF362">
    <property type="entry name" value="G PROTEIN ALPHA O SUBUNIT"/>
    <property type="match status" value="1"/>
</dbReference>
<keyword evidence="1" id="KW-0519">Myristate</keyword>
<keyword evidence="2" id="KW-0479">Metal-binding</keyword>
<dbReference type="SUPFAM" id="SSF52540">
    <property type="entry name" value="P-loop containing nucleoside triphosphate hydrolases"/>
    <property type="match status" value="1"/>
</dbReference>
<dbReference type="EMBL" id="BAAFRS010000128">
    <property type="protein sequence ID" value="GAB1223045.1"/>
    <property type="molecule type" value="Genomic_DNA"/>
</dbReference>
<accession>A0ABQ0DJL0</accession>
<comment type="caution">
    <text evidence="9">The sequence shown here is derived from an EMBL/GenBank/DDBJ whole genome shotgun (WGS) entry which is preliminary data.</text>
</comment>
<keyword evidence="8" id="KW-0449">Lipoprotein</keyword>
<evidence type="ECO:0000256" key="5">
    <source>
        <dbReference type="ARBA" id="ARBA00023134"/>
    </source>
</evidence>
<keyword evidence="6" id="KW-0564">Palmitate</keyword>
<gene>
    <name evidence="9" type="ORF">ENUP19_0128G0022</name>
</gene>
<dbReference type="SMART" id="SM00275">
    <property type="entry name" value="G_alpha"/>
    <property type="match status" value="1"/>
</dbReference>
<dbReference type="SUPFAM" id="SSF47895">
    <property type="entry name" value="Transducin (alpha subunit), insertion domain"/>
    <property type="match status" value="1"/>
</dbReference>
<keyword evidence="5" id="KW-0342">GTP-binding</keyword>
<evidence type="ECO:0000313" key="9">
    <source>
        <dbReference type="EMBL" id="GAB1223045.1"/>
    </source>
</evidence>
<dbReference type="Proteomes" id="UP001628156">
    <property type="component" value="Unassembled WGS sequence"/>
</dbReference>
<dbReference type="CDD" id="cd00066">
    <property type="entry name" value="G-alpha"/>
    <property type="match status" value="1"/>
</dbReference>
<reference evidence="9 10" key="1">
    <citation type="journal article" date="2019" name="PLoS Negl. Trop. Dis.">
        <title>Whole genome sequencing of Entamoeba nuttalli reveals mammalian host-related molecular signatures and a novel octapeptide-repeat surface protein.</title>
        <authorList>
            <person name="Tanaka M."/>
            <person name="Makiuchi T."/>
            <person name="Komiyama T."/>
            <person name="Shiina T."/>
            <person name="Osaki K."/>
            <person name="Tachibana H."/>
        </authorList>
    </citation>
    <scope>NUCLEOTIDE SEQUENCE [LARGE SCALE GENOMIC DNA]</scope>
    <source>
        <strain evidence="9 10">P19-061405</strain>
    </source>
</reference>
<sequence>MGCGQSKDNSIDKQIVEMAKSKPITVMLLGSGESGKSTIAKQLKILFGGGFPEQERATHKSSICSNVVTCMRTLIEQSAILNHPMKYQPKSKEFTTEDPVTLPFSPELVGDVEALWADEGIQATYEESAKFQLPDCAKYLFENVKRIAMEDYVPTEEDLIHNRTKTTGIHEYDFVVKDIPFHLIDVGGQRSERKKWVSFFSDVDCAIFVTSLAEYDMKLYEDGNTSRLTESIAVFKDIMTNEFLKGAVKLIFLNKMDLFEEKLTKVPLNTIFPEYTGGDNAVMGAQYIQQLFTGKLQTEEMNISGADGTANIEGAVNEKVYTNPTNATDGSNIKRVFMLAVDVIMKNMAANGKMRPTK</sequence>
<keyword evidence="3" id="KW-0547">Nucleotide-binding</keyword>
<organism evidence="9 10">
    <name type="scientific">Entamoeba nuttalli</name>
    <dbReference type="NCBI Taxonomy" id="412467"/>
    <lineage>
        <taxon>Eukaryota</taxon>
        <taxon>Amoebozoa</taxon>
        <taxon>Evosea</taxon>
        <taxon>Archamoebae</taxon>
        <taxon>Mastigamoebida</taxon>
        <taxon>Entamoebidae</taxon>
        <taxon>Entamoeba</taxon>
    </lineage>
</organism>
<proteinExistence type="predicted"/>
<keyword evidence="7" id="KW-0807">Transducer</keyword>